<sequence length="121" mass="12747">MAGVPQVNFALDTYECIVLYPGAAGRVLPAETVQRLQAEHAEHMQALQRRGIILVSGSIDGTTSNPEPPIGFGLARTGSVEDVRSVVEANPAVQAGLYRVDVLTFLCPAGSLEFPLVKAGS</sequence>
<protein>
    <submittedName>
        <fullName evidence="3">Uncharacterized conserved protein YciI, contains a putative active-site phosphohistidine</fullName>
    </submittedName>
</protein>
<proteinExistence type="inferred from homology"/>
<reference evidence="4" key="1">
    <citation type="submission" date="2016-06" db="EMBL/GenBank/DDBJ databases">
        <authorList>
            <person name="Varghese N."/>
            <person name="Submissions Spin"/>
        </authorList>
    </citation>
    <scope>NUCLEOTIDE SEQUENCE [LARGE SCALE GENOMIC DNA]</scope>
    <source>
        <strain evidence="4">DSM 45160</strain>
    </source>
</reference>
<comment type="similarity">
    <text evidence="1">Belongs to the YciI family.</text>
</comment>
<dbReference type="Pfam" id="PF03795">
    <property type="entry name" value="YCII"/>
    <property type="match status" value="1"/>
</dbReference>
<dbReference type="InterPro" id="IPR011008">
    <property type="entry name" value="Dimeric_a/b-barrel"/>
</dbReference>
<dbReference type="EMBL" id="LT607409">
    <property type="protein sequence ID" value="SCF01676.1"/>
    <property type="molecule type" value="Genomic_DNA"/>
</dbReference>
<evidence type="ECO:0000313" key="4">
    <source>
        <dbReference type="Proteomes" id="UP000198224"/>
    </source>
</evidence>
<feature type="domain" description="YCII-related" evidence="2">
    <location>
        <begin position="31"/>
        <end position="100"/>
    </location>
</feature>
<organism evidence="3 4">
    <name type="scientific">Micromonospora chokoriensis</name>
    <dbReference type="NCBI Taxonomy" id="356851"/>
    <lineage>
        <taxon>Bacteria</taxon>
        <taxon>Bacillati</taxon>
        <taxon>Actinomycetota</taxon>
        <taxon>Actinomycetes</taxon>
        <taxon>Micromonosporales</taxon>
        <taxon>Micromonosporaceae</taxon>
        <taxon>Micromonospora</taxon>
    </lineage>
</organism>
<name>A0A1C4WZR5_9ACTN</name>
<dbReference type="AlphaFoldDB" id="A0A1C4WZR5"/>
<dbReference type="RefSeq" id="WP_088988492.1">
    <property type="nucleotide sequence ID" value="NZ_LT607409.1"/>
</dbReference>
<keyword evidence="4" id="KW-1185">Reference proteome</keyword>
<evidence type="ECO:0000313" key="3">
    <source>
        <dbReference type="EMBL" id="SCF01676.1"/>
    </source>
</evidence>
<dbReference type="Proteomes" id="UP000198224">
    <property type="component" value="Chromosome I"/>
</dbReference>
<dbReference type="InterPro" id="IPR005545">
    <property type="entry name" value="YCII"/>
</dbReference>
<dbReference type="Gene3D" id="3.30.70.1060">
    <property type="entry name" value="Dimeric alpha+beta barrel"/>
    <property type="match status" value="1"/>
</dbReference>
<evidence type="ECO:0000259" key="2">
    <source>
        <dbReference type="Pfam" id="PF03795"/>
    </source>
</evidence>
<accession>A0A1C4WZR5</accession>
<evidence type="ECO:0000256" key="1">
    <source>
        <dbReference type="ARBA" id="ARBA00007689"/>
    </source>
</evidence>
<dbReference type="SUPFAM" id="SSF54909">
    <property type="entry name" value="Dimeric alpha+beta barrel"/>
    <property type="match status" value="1"/>
</dbReference>
<gene>
    <name evidence="3" type="ORF">GA0070612_3055</name>
</gene>